<keyword evidence="1" id="KW-1133">Transmembrane helix</keyword>
<dbReference type="EMBL" id="JAUJYW010000002">
    <property type="protein sequence ID" value="MDN8598695.1"/>
    <property type="molecule type" value="Genomic_DNA"/>
</dbReference>
<proteinExistence type="predicted"/>
<gene>
    <name evidence="2" type="ORF">Q0A17_04560</name>
</gene>
<sequence length="135" mass="15668">MENKCDSVTCGDDVASHLLQQTLASWRFLLLFILAPLMWVVFVGQAGIFRAVIALLCGFAFFGCWRVWLDAHYLAVINQENNEQAGTALFFIWRRERLQRLTLSERRQGALKQFRRAMGLIALLWVVWLIALLFY</sequence>
<reference evidence="2 3" key="1">
    <citation type="submission" date="2023-07" db="EMBL/GenBank/DDBJ databases">
        <title>Citrobacter selenititolerans sp. nov., isolated from seleniferous soil.</title>
        <authorList>
            <person name="Zhang S."/>
            <person name="Li K."/>
            <person name="Peng J."/>
            <person name="Wang H."/>
            <person name="Sun J."/>
            <person name="Guo Y."/>
        </authorList>
    </citation>
    <scope>NUCLEOTIDE SEQUENCE [LARGE SCALE GENOMIC DNA]</scope>
    <source>
        <strain evidence="2 3">S2-9</strain>
    </source>
</reference>
<evidence type="ECO:0000313" key="2">
    <source>
        <dbReference type="EMBL" id="MDN8598695.1"/>
    </source>
</evidence>
<name>A0ABT8PQS6_9ENTR</name>
<evidence type="ECO:0000313" key="3">
    <source>
        <dbReference type="Proteomes" id="UP001174867"/>
    </source>
</evidence>
<organism evidence="2 3">
    <name type="scientific">Citrobacter enshiensis</name>
    <dbReference type="NCBI Taxonomy" id="2971264"/>
    <lineage>
        <taxon>Bacteria</taxon>
        <taxon>Pseudomonadati</taxon>
        <taxon>Pseudomonadota</taxon>
        <taxon>Gammaproteobacteria</taxon>
        <taxon>Enterobacterales</taxon>
        <taxon>Enterobacteriaceae</taxon>
        <taxon>Citrobacter</taxon>
    </lineage>
</organism>
<dbReference type="RefSeq" id="WP_301697189.1">
    <property type="nucleotide sequence ID" value="NZ_JAUJYW010000002.1"/>
</dbReference>
<feature type="transmembrane region" description="Helical" evidence="1">
    <location>
        <begin position="117"/>
        <end position="134"/>
    </location>
</feature>
<feature type="transmembrane region" description="Helical" evidence="1">
    <location>
        <begin position="48"/>
        <end position="69"/>
    </location>
</feature>
<evidence type="ECO:0000256" key="1">
    <source>
        <dbReference type="SAM" id="Phobius"/>
    </source>
</evidence>
<dbReference type="Proteomes" id="UP001174867">
    <property type="component" value="Unassembled WGS sequence"/>
</dbReference>
<comment type="caution">
    <text evidence="2">The sequence shown here is derived from an EMBL/GenBank/DDBJ whole genome shotgun (WGS) entry which is preliminary data.</text>
</comment>
<keyword evidence="1" id="KW-0812">Transmembrane</keyword>
<accession>A0ABT8PQS6</accession>
<protein>
    <submittedName>
        <fullName evidence="2">Uncharacterized protein</fullName>
    </submittedName>
</protein>
<keyword evidence="3" id="KW-1185">Reference proteome</keyword>
<feature type="transmembrane region" description="Helical" evidence="1">
    <location>
        <begin position="24"/>
        <end position="42"/>
    </location>
</feature>
<keyword evidence="1" id="KW-0472">Membrane</keyword>